<feature type="transmembrane region" description="Helical" evidence="5">
    <location>
        <begin position="636"/>
        <end position="656"/>
    </location>
</feature>
<dbReference type="WBParaSite" id="EEL_0000126201-mRNA-1">
    <property type="protein sequence ID" value="EEL_0000126201-mRNA-1"/>
    <property type="gene ID" value="EEL_0000126201"/>
</dbReference>
<sequence length="729" mass="82822">MSCHFRMLPRNLQLVLRHRWHLPTELTSVPSVKMSRQSLVVADHCQLILQIRHLSFFGSTPQPISPTIPEILPTPATTPMVSTDSTDLAVIEQLQLGLVKDFHLFDFVGGNSLVKEYDLFSWWSPASWFRLTLEYMHFDIDLPWWLTVVCVMLNELIDLRRIVTQNSILATVSLRLLMVFVPIASHRLMGRVQLYKKEIDGFKEQMESAQRSGDFLQAMETQKELKDFLKTKNIKLYRQFMFMSLNGAIFMTQFIAVKKLADADFPGLSSGGLYWFKNLTVPDPYYLLPLVSAITVAAVFKMGAETGGTNQGVSPRLQKMLTRIGPIAVFACSSRVSSRFYIAITSASAAATVCSSNFQSQHCAVGVRYASTAKDIFVASQDSLTDVPNIPIINMPPEAVASSGFSFYEKWLLKLDALDMLGLSGASTVDSIGLFSWYSPASWYRIVLEFFHNYFDLPWFASIICTTLCLRLTFLRATLFLQRFAPKKIMHDETLKMFDEKKKEAREIIRSEALYRKISHDENVYIDTYNLRSSNRYYYFVMNSVLFISQYRGIILMAENKFPGWDTGGALWFVDLTVTDPNFIVPALSSILIGSTLFLGYDPTGTASASKYVKAFKYLAIPAGVFFFSSRVPVSALAFQAISIYWFASNFFNLLLTTTLRMPKIRYALDIPLKVKEPSSATFQKAWNRAFGWKKETEKQARSRPVMWEIMQRQDLERFAKAGGPGTTK</sequence>
<keyword evidence="6" id="KW-1185">Reference proteome</keyword>
<feature type="transmembrane region" description="Helical" evidence="5">
    <location>
        <begin position="537"/>
        <end position="558"/>
    </location>
</feature>
<dbReference type="AlphaFoldDB" id="A0A0R3RIF4"/>
<accession>A0A0R3RIF4</accession>
<dbReference type="PANTHER" id="PTHR12428:SF65">
    <property type="entry name" value="CYTOCHROME C OXIDASE ASSEMBLY PROTEIN COX18, MITOCHONDRIAL"/>
    <property type="match status" value="1"/>
</dbReference>
<evidence type="ECO:0000256" key="3">
    <source>
        <dbReference type="ARBA" id="ARBA00022989"/>
    </source>
</evidence>
<dbReference type="InterPro" id="IPR001708">
    <property type="entry name" value="YidC/ALB3/OXA1/COX18"/>
</dbReference>
<reference evidence="7" key="1">
    <citation type="submission" date="2017-02" db="UniProtKB">
        <authorList>
            <consortium name="WormBaseParasite"/>
        </authorList>
    </citation>
    <scope>IDENTIFICATION</scope>
</reference>
<name>A0A0R3RIF4_9BILA</name>
<evidence type="ECO:0000256" key="4">
    <source>
        <dbReference type="ARBA" id="ARBA00023136"/>
    </source>
</evidence>
<feature type="transmembrane region" description="Helical" evidence="5">
    <location>
        <begin position="612"/>
        <end position="630"/>
    </location>
</feature>
<dbReference type="Proteomes" id="UP000050640">
    <property type="component" value="Unplaced"/>
</dbReference>
<evidence type="ECO:0000256" key="1">
    <source>
        <dbReference type="ARBA" id="ARBA00004141"/>
    </source>
</evidence>
<feature type="transmembrane region" description="Helical" evidence="5">
    <location>
        <begin position="583"/>
        <end position="600"/>
    </location>
</feature>
<dbReference type="CDD" id="cd20069">
    <property type="entry name" value="5TM_Oxa1-like"/>
    <property type="match status" value="1"/>
</dbReference>
<dbReference type="PANTHER" id="PTHR12428">
    <property type="entry name" value="OXA1"/>
    <property type="match status" value="1"/>
</dbReference>
<evidence type="ECO:0000313" key="6">
    <source>
        <dbReference type="Proteomes" id="UP000050640"/>
    </source>
</evidence>
<protein>
    <submittedName>
        <fullName evidence="7">Mitochondrial inner membrane protein OXA1</fullName>
    </submittedName>
</protein>
<evidence type="ECO:0000256" key="2">
    <source>
        <dbReference type="ARBA" id="ARBA00022692"/>
    </source>
</evidence>
<dbReference type="GO" id="GO:0005743">
    <property type="term" value="C:mitochondrial inner membrane"/>
    <property type="evidence" value="ECO:0007669"/>
    <property type="project" value="TreeGrafter"/>
</dbReference>
<keyword evidence="4 5" id="KW-0472">Membrane</keyword>
<dbReference type="GO" id="GO:0032979">
    <property type="term" value="P:protein insertion into mitochondrial inner membrane from matrix"/>
    <property type="evidence" value="ECO:0007669"/>
    <property type="project" value="TreeGrafter"/>
</dbReference>
<organism evidence="6 7">
    <name type="scientific">Elaeophora elaphi</name>
    <dbReference type="NCBI Taxonomy" id="1147741"/>
    <lineage>
        <taxon>Eukaryota</taxon>
        <taxon>Metazoa</taxon>
        <taxon>Ecdysozoa</taxon>
        <taxon>Nematoda</taxon>
        <taxon>Chromadorea</taxon>
        <taxon>Rhabditida</taxon>
        <taxon>Spirurina</taxon>
        <taxon>Spiruromorpha</taxon>
        <taxon>Filarioidea</taxon>
        <taxon>Onchocercidae</taxon>
        <taxon>Elaeophora</taxon>
    </lineage>
</organism>
<evidence type="ECO:0000313" key="7">
    <source>
        <dbReference type="WBParaSite" id="EEL_0000126201-mRNA-1"/>
    </source>
</evidence>
<keyword evidence="3 5" id="KW-1133">Transmembrane helix</keyword>
<dbReference type="STRING" id="1147741.A0A0R3RIF4"/>
<proteinExistence type="predicted"/>
<evidence type="ECO:0000256" key="5">
    <source>
        <dbReference type="SAM" id="Phobius"/>
    </source>
</evidence>
<dbReference type="GO" id="GO:0032977">
    <property type="term" value="F:membrane insertase activity"/>
    <property type="evidence" value="ECO:0007669"/>
    <property type="project" value="InterPro"/>
</dbReference>
<feature type="transmembrane region" description="Helical" evidence="5">
    <location>
        <begin position="459"/>
        <end position="481"/>
    </location>
</feature>
<keyword evidence="2 5" id="KW-0812">Transmembrane</keyword>
<comment type="subcellular location">
    <subcellularLocation>
        <location evidence="1">Membrane</location>
        <topology evidence="1">Multi-pass membrane protein</topology>
    </subcellularLocation>
</comment>